<dbReference type="InterPro" id="IPR050366">
    <property type="entry name" value="BP-dependent_transpt_permease"/>
</dbReference>
<feature type="transmembrane region" description="Helical" evidence="7">
    <location>
        <begin position="144"/>
        <end position="163"/>
    </location>
</feature>
<dbReference type="InterPro" id="IPR000515">
    <property type="entry name" value="MetI-like"/>
</dbReference>
<feature type="region of interest" description="Disordered" evidence="8">
    <location>
        <begin position="1"/>
        <end position="34"/>
    </location>
</feature>
<keyword evidence="6 7" id="KW-0472">Membrane</keyword>
<evidence type="ECO:0000313" key="10">
    <source>
        <dbReference type="EMBL" id="SDR25787.1"/>
    </source>
</evidence>
<evidence type="ECO:0000313" key="11">
    <source>
        <dbReference type="Proteomes" id="UP000217103"/>
    </source>
</evidence>
<organism evidence="10 11">
    <name type="scientific">Thermostaphylospora chromogena</name>
    <dbReference type="NCBI Taxonomy" id="35622"/>
    <lineage>
        <taxon>Bacteria</taxon>
        <taxon>Bacillati</taxon>
        <taxon>Actinomycetota</taxon>
        <taxon>Actinomycetes</taxon>
        <taxon>Streptosporangiales</taxon>
        <taxon>Thermomonosporaceae</taxon>
        <taxon>Thermostaphylospora</taxon>
    </lineage>
</organism>
<comment type="similarity">
    <text evidence="7">Belongs to the binding-protein-dependent transport system permease family.</text>
</comment>
<proteinExistence type="inferred from homology"/>
<evidence type="ECO:0000256" key="2">
    <source>
        <dbReference type="ARBA" id="ARBA00022448"/>
    </source>
</evidence>
<evidence type="ECO:0000256" key="7">
    <source>
        <dbReference type="RuleBase" id="RU363032"/>
    </source>
</evidence>
<keyword evidence="2 7" id="KW-0813">Transport</keyword>
<dbReference type="Gene3D" id="1.10.3720.10">
    <property type="entry name" value="MetI-like"/>
    <property type="match status" value="1"/>
</dbReference>
<evidence type="ECO:0000256" key="1">
    <source>
        <dbReference type="ARBA" id="ARBA00004651"/>
    </source>
</evidence>
<comment type="subcellular location">
    <subcellularLocation>
        <location evidence="1 7">Cell membrane</location>
        <topology evidence="1 7">Multi-pass membrane protein</topology>
    </subcellularLocation>
</comment>
<feature type="compositionally biased region" description="Polar residues" evidence="8">
    <location>
        <begin position="1"/>
        <end position="11"/>
    </location>
</feature>
<feature type="compositionally biased region" description="Low complexity" evidence="8">
    <location>
        <begin position="14"/>
        <end position="23"/>
    </location>
</feature>
<dbReference type="SUPFAM" id="SSF161098">
    <property type="entry name" value="MetI-like"/>
    <property type="match status" value="1"/>
</dbReference>
<dbReference type="GO" id="GO:0071916">
    <property type="term" value="F:dipeptide transmembrane transporter activity"/>
    <property type="evidence" value="ECO:0007669"/>
    <property type="project" value="TreeGrafter"/>
</dbReference>
<sequence length="311" mass="32950">MTQSDQVSPSAETGAAQPAGLGPSPSPGAKRRGGDTLHFALRNKKLVGGSIVVLALLILGVVGPMVYTASPVDYTGLPAQQPFGEYPLGTTMSGQDVLAQFLHGVRATFIVGLLGGGLAALVGMTVGFLAGYRGGIVDEILNMFTNILLVIPTLAVLIILAAYLQVRGVLAEALFIGLTSWPWAARAVRSQTLSLAARDFVDLARLSGVRTWKIIVREIAPNMSSYLFMTFILLFGGAVLSAATLDFIGLGPTDSMSLGLMLNNAVKWSALQLGMWWWFVPPGLGITAVVGSLYVMNVGLDEVFNPRLREM</sequence>
<dbReference type="CDD" id="cd06261">
    <property type="entry name" value="TM_PBP2"/>
    <property type="match status" value="1"/>
</dbReference>
<dbReference type="RefSeq" id="WP_093261770.1">
    <property type="nucleotide sequence ID" value="NZ_FNKK01000002.1"/>
</dbReference>
<dbReference type="PROSITE" id="PS50928">
    <property type="entry name" value="ABC_TM1"/>
    <property type="match status" value="1"/>
</dbReference>
<evidence type="ECO:0000256" key="4">
    <source>
        <dbReference type="ARBA" id="ARBA00022692"/>
    </source>
</evidence>
<dbReference type="InterPro" id="IPR035906">
    <property type="entry name" value="MetI-like_sf"/>
</dbReference>
<dbReference type="OrthoDB" id="6637947at2"/>
<feature type="transmembrane region" description="Helical" evidence="7">
    <location>
        <begin position="276"/>
        <end position="300"/>
    </location>
</feature>
<feature type="transmembrane region" description="Helical" evidence="7">
    <location>
        <begin position="226"/>
        <end position="250"/>
    </location>
</feature>
<name>A0A1H1HK72_9ACTN</name>
<keyword evidence="5 7" id="KW-1133">Transmembrane helix</keyword>
<feature type="transmembrane region" description="Helical" evidence="7">
    <location>
        <begin position="46"/>
        <end position="67"/>
    </location>
</feature>
<gene>
    <name evidence="10" type="ORF">SAMN04489764_4529</name>
</gene>
<protein>
    <submittedName>
        <fullName evidence="10">Peptide/nickel transport system permease protein</fullName>
    </submittedName>
</protein>
<evidence type="ECO:0000256" key="5">
    <source>
        <dbReference type="ARBA" id="ARBA00022989"/>
    </source>
</evidence>
<evidence type="ECO:0000256" key="6">
    <source>
        <dbReference type="ARBA" id="ARBA00023136"/>
    </source>
</evidence>
<keyword evidence="3" id="KW-1003">Cell membrane</keyword>
<dbReference type="PANTHER" id="PTHR43386:SF1">
    <property type="entry name" value="D,D-DIPEPTIDE TRANSPORT SYSTEM PERMEASE PROTEIN DDPC-RELATED"/>
    <property type="match status" value="1"/>
</dbReference>
<dbReference type="AlphaFoldDB" id="A0A1H1HK72"/>
<evidence type="ECO:0000256" key="3">
    <source>
        <dbReference type="ARBA" id="ARBA00022475"/>
    </source>
</evidence>
<accession>A0A1H1HK72</accession>
<dbReference type="Pfam" id="PF00528">
    <property type="entry name" value="BPD_transp_1"/>
    <property type="match status" value="1"/>
</dbReference>
<feature type="transmembrane region" description="Helical" evidence="7">
    <location>
        <begin position="109"/>
        <end position="132"/>
    </location>
</feature>
<feature type="transmembrane region" description="Helical" evidence="7">
    <location>
        <begin position="169"/>
        <end position="188"/>
    </location>
</feature>
<dbReference type="Proteomes" id="UP000217103">
    <property type="component" value="Unassembled WGS sequence"/>
</dbReference>
<reference evidence="10 11" key="1">
    <citation type="submission" date="2016-10" db="EMBL/GenBank/DDBJ databases">
        <authorList>
            <person name="de Groot N.N."/>
        </authorList>
    </citation>
    <scope>NUCLEOTIDE SEQUENCE [LARGE SCALE GENOMIC DNA]</scope>
    <source>
        <strain evidence="10 11">DSM 43794</strain>
    </source>
</reference>
<keyword evidence="11" id="KW-1185">Reference proteome</keyword>
<evidence type="ECO:0000256" key="8">
    <source>
        <dbReference type="SAM" id="MobiDB-lite"/>
    </source>
</evidence>
<keyword evidence="4 7" id="KW-0812">Transmembrane</keyword>
<dbReference type="STRING" id="35622.SAMN04489764_4529"/>
<evidence type="ECO:0000259" key="9">
    <source>
        <dbReference type="PROSITE" id="PS50928"/>
    </source>
</evidence>
<feature type="domain" description="ABC transmembrane type-1" evidence="9">
    <location>
        <begin position="105"/>
        <end position="297"/>
    </location>
</feature>
<dbReference type="PANTHER" id="PTHR43386">
    <property type="entry name" value="OLIGOPEPTIDE TRANSPORT SYSTEM PERMEASE PROTEIN APPC"/>
    <property type="match status" value="1"/>
</dbReference>
<dbReference type="EMBL" id="FNKK01000002">
    <property type="protein sequence ID" value="SDR25787.1"/>
    <property type="molecule type" value="Genomic_DNA"/>
</dbReference>
<dbReference type="GO" id="GO:0005886">
    <property type="term" value="C:plasma membrane"/>
    <property type="evidence" value="ECO:0007669"/>
    <property type="project" value="UniProtKB-SubCell"/>
</dbReference>